<protein>
    <submittedName>
        <fullName evidence="1">Uncharacterized protein</fullName>
    </submittedName>
</protein>
<evidence type="ECO:0000313" key="1">
    <source>
        <dbReference type="EMBL" id="KAI8426080.1"/>
    </source>
</evidence>
<accession>A0ACC0JPL0</accession>
<name>A0ACC0JPL0_CHOFU</name>
<sequence>MDKPIVSDSNMSLDSLEEDFNKKTSLKDAISDDNVETILVPFYEKDVLIKVPKDQIRKTKQEKAKYAEKQKKDNQITSSYLVNKDLQRSKRTTYLEMFRKQFVQGHNEKAKTETDIRSLSPEFGDTERESIAEDQTNPGEEFYNTESYNEIYYEKLLQQQMEDLEDSSEEGILFNDDEGNKSPYDNLRSVSEVSPPRRRSRRATVLPAENVKLGGLGPDVELIKPRLERARSLQRYSEKVRMANRLRIYKKSIQDDDQKKQEREAIAKRQSARRQSARDRSEENASYLVNKCSEEKSSQLTNKIYDSKAKSANALKSKERHAWKEEILSKVKSAKGRDLPVERNRSASRDLRSRNPKGDKKETDDADVKVRVKSSGRKSRIHTEIKPENSEVPPVQISFLVNFGGVRPSTALRSLEEKHRHYQEQVKAYMEADK</sequence>
<dbReference type="Proteomes" id="UP001064048">
    <property type="component" value="Chromosome 8"/>
</dbReference>
<proteinExistence type="predicted"/>
<comment type="caution">
    <text evidence="1">The sequence shown here is derived from an EMBL/GenBank/DDBJ whole genome shotgun (WGS) entry which is preliminary data.</text>
</comment>
<reference evidence="1 2" key="1">
    <citation type="journal article" date="2022" name="Genome Biol. Evol.">
        <title>The Spruce Budworm Genome: Reconstructing the Evolutionary History of Antifreeze Proteins.</title>
        <authorList>
            <person name="Beliveau C."/>
            <person name="Gagne P."/>
            <person name="Picq S."/>
            <person name="Vernygora O."/>
            <person name="Keeling C.I."/>
            <person name="Pinkney K."/>
            <person name="Doucet D."/>
            <person name="Wen F."/>
            <person name="Johnston J.S."/>
            <person name="Maaroufi H."/>
            <person name="Boyle B."/>
            <person name="Laroche J."/>
            <person name="Dewar K."/>
            <person name="Juretic N."/>
            <person name="Blackburn G."/>
            <person name="Nisole A."/>
            <person name="Brunet B."/>
            <person name="Brandao M."/>
            <person name="Lumley L."/>
            <person name="Duan J."/>
            <person name="Quan G."/>
            <person name="Lucarotti C.J."/>
            <person name="Roe A.D."/>
            <person name="Sperling F.A.H."/>
            <person name="Levesque R.C."/>
            <person name="Cusson M."/>
        </authorList>
    </citation>
    <scope>NUCLEOTIDE SEQUENCE [LARGE SCALE GENOMIC DNA]</scope>
    <source>
        <strain evidence="1">Glfc:IPQL:Cfum</strain>
    </source>
</reference>
<gene>
    <name evidence="1" type="ORF">MSG28_005039</name>
</gene>
<keyword evidence="2" id="KW-1185">Reference proteome</keyword>
<evidence type="ECO:0000313" key="2">
    <source>
        <dbReference type="Proteomes" id="UP001064048"/>
    </source>
</evidence>
<dbReference type="EMBL" id="CM046108">
    <property type="protein sequence ID" value="KAI8426080.1"/>
    <property type="molecule type" value="Genomic_DNA"/>
</dbReference>
<organism evidence="1 2">
    <name type="scientific">Choristoneura fumiferana</name>
    <name type="common">Spruce budworm moth</name>
    <name type="synonym">Archips fumiferana</name>
    <dbReference type="NCBI Taxonomy" id="7141"/>
    <lineage>
        <taxon>Eukaryota</taxon>
        <taxon>Metazoa</taxon>
        <taxon>Ecdysozoa</taxon>
        <taxon>Arthropoda</taxon>
        <taxon>Hexapoda</taxon>
        <taxon>Insecta</taxon>
        <taxon>Pterygota</taxon>
        <taxon>Neoptera</taxon>
        <taxon>Endopterygota</taxon>
        <taxon>Lepidoptera</taxon>
        <taxon>Glossata</taxon>
        <taxon>Ditrysia</taxon>
        <taxon>Tortricoidea</taxon>
        <taxon>Tortricidae</taxon>
        <taxon>Tortricinae</taxon>
        <taxon>Choristoneura</taxon>
    </lineage>
</organism>